<organism evidence="2 3">
    <name type="scientific">Prorocentrum cordatum</name>
    <dbReference type="NCBI Taxonomy" id="2364126"/>
    <lineage>
        <taxon>Eukaryota</taxon>
        <taxon>Sar</taxon>
        <taxon>Alveolata</taxon>
        <taxon>Dinophyceae</taxon>
        <taxon>Prorocentrales</taxon>
        <taxon>Prorocentraceae</taxon>
        <taxon>Prorocentrum</taxon>
    </lineage>
</organism>
<feature type="non-terminal residue" evidence="2">
    <location>
        <position position="1"/>
    </location>
</feature>
<feature type="compositionally biased region" description="Basic and acidic residues" evidence="1">
    <location>
        <begin position="1"/>
        <end position="13"/>
    </location>
</feature>
<evidence type="ECO:0000256" key="1">
    <source>
        <dbReference type="SAM" id="MobiDB-lite"/>
    </source>
</evidence>
<reference evidence="2" key="1">
    <citation type="submission" date="2023-10" db="EMBL/GenBank/DDBJ databases">
        <authorList>
            <person name="Chen Y."/>
            <person name="Shah S."/>
            <person name="Dougan E. K."/>
            <person name="Thang M."/>
            <person name="Chan C."/>
        </authorList>
    </citation>
    <scope>NUCLEOTIDE SEQUENCE [LARGE SCALE GENOMIC DNA]</scope>
</reference>
<dbReference type="EMBL" id="CAUYUJ010014505">
    <property type="protein sequence ID" value="CAK0842098.1"/>
    <property type="molecule type" value="Genomic_DNA"/>
</dbReference>
<name>A0ABN9TA83_9DINO</name>
<gene>
    <name evidence="2" type="ORF">PCOR1329_LOCUS37132</name>
</gene>
<keyword evidence="3" id="KW-1185">Reference proteome</keyword>
<protein>
    <submittedName>
        <fullName evidence="2">Uncharacterized protein</fullName>
    </submittedName>
</protein>
<feature type="compositionally biased region" description="Basic residues" evidence="1">
    <location>
        <begin position="108"/>
        <end position="119"/>
    </location>
</feature>
<evidence type="ECO:0000313" key="2">
    <source>
        <dbReference type="EMBL" id="CAK0842098.1"/>
    </source>
</evidence>
<evidence type="ECO:0000313" key="3">
    <source>
        <dbReference type="Proteomes" id="UP001189429"/>
    </source>
</evidence>
<feature type="region of interest" description="Disordered" evidence="1">
    <location>
        <begin position="1"/>
        <end position="134"/>
    </location>
</feature>
<comment type="caution">
    <text evidence="2">The sequence shown here is derived from an EMBL/GenBank/DDBJ whole genome shotgun (WGS) entry which is preliminary data.</text>
</comment>
<accession>A0ABN9TA83</accession>
<sequence>PPGRPGPDDDPLRGTRRPRRRRARRRRAARRARRRLRRAVWRSGRGSAQRSGGRPGRAGGRWRPAGHRGRGGAGRGWAGGVRAARAAPGARRGGGGEGRAPRPGRGVRGQRHRPARQRPVRAGPGGGRGRVGPIRVRPRGLLALHGVRALVPRGGAQARAHLHARVVGSGGPRLRAHPGRALLLRGRPLRPRCSRPAEWERGRQCPDPHLDLGRGAVLRQEGLRVELRGVCGRLQLRDPVPAQGRGGSEAAAPGRAQERPPGHDRIRRRRHSGRAHAQPLPVAVL</sequence>
<feature type="region of interest" description="Disordered" evidence="1">
    <location>
        <begin position="237"/>
        <end position="285"/>
    </location>
</feature>
<proteinExistence type="predicted"/>
<dbReference type="Proteomes" id="UP001189429">
    <property type="component" value="Unassembled WGS sequence"/>
</dbReference>
<feature type="non-terminal residue" evidence="2">
    <location>
        <position position="285"/>
    </location>
</feature>
<feature type="compositionally biased region" description="Basic residues" evidence="1">
    <location>
        <begin position="265"/>
        <end position="274"/>
    </location>
</feature>
<feature type="compositionally biased region" description="Basic residues" evidence="1">
    <location>
        <begin position="14"/>
        <end position="40"/>
    </location>
</feature>
<feature type="compositionally biased region" description="Low complexity" evidence="1">
    <location>
        <begin position="80"/>
        <end position="90"/>
    </location>
</feature>